<dbReference type="PANTHER" id="PTHR11530">
    <property type="entry name" value="D-AMINO ACID OXIDASE"/>
    <property type="match status" value="1"/>
</dbReference>
<dbReference type="GO" id="GO:0003884">
    <property type="term" value="F:D-amino-acid oxidase activity"/>
    <property type="evidence" value="ECO:0007669"/>
    <property type="project" value="InterPro"/>
</dbReference>
<keyword evidence="5" id="KW-0560">Oxidoreductase</keyword>
<accession>A0A6A7B8S2</accession>
<dbReference type="PANTHER" id="PTHR11530:SF25">
    <property type="entry name" value="FAD DEPENDENT OXIDOREDUCTASE DOMAIN-CONTAINING PROTEIN"/>
    <property type="match status" value="1"/>
</dbReference>
<dbReference type="Proteomes" id="UP000799423">
    <property type="component" value="Unassembled WGS sequence"/>
</dbReference>
<dbReference type="GO" id="GO:0005737">
    <property type="term" value="C:cytoplasm"/>
    <property type="evidence" value="ECO:0007669"/>
    <property type="project" value="TreeGrafter"/>
</dbReference>
<protein>
    <submittedName>
        <fullName evidence="8">FAD dependent oxidoreductase</fullName>
    </submittedName>
</protein>
<proteinExistence type="inferred from homology"/>
<comment type="similarity">
    <text evidence="2">Belongs to the DAMOX/DASOX family.</text>
</comment>
<dbReference type="OrthoDB" id="2015447at2759"/>
<evidence type="ECO:0000259" key="7">
    <source>
        <dbReference type="Pfam" id="PF01266"/>
    </source>
</evidence>
<dbReference type="PIRSF" id="PIRSF000189">
    <property type="entry name" value="D-aa_oxidase"/>
    <property type="match status" value="1"/>
</dbReference>
<dbReference type="InterPro" id="IPR023209">
    <property type="entry name" value="DAO"/>
</dbReference>
<dbReference type="Gene3D" id="3.40.50.720">
    <property type="entry name" value="NAD(P)-binding Rossmann-like Domain"/>
    <property type="match status" value="1"/>
</dbReference>
<evidence type="ECO:0000256" key="1">
    <source>
        <dbReference type="ARBA" id="ARBA00001974"/>
    </source>
</evidence>
<reference evidence="8" key="1">
    <citation type="submission" date="2020-01" db="EMBL/GenBank/DDBJ databases">
        <authorList>
            <consortium name="DOE Joint Genome Institute"/>
            <person name="Haridas S."/>
            <person name="Albert R."/>
            <person name="Binder M."/>
            <person name="Bloem J."/>
            <person name="Labutti K."/>
            <person name="Salamov A."/>
            <person name="Andreopoulos B."/>
            <person name="Baker S.E."/>
            <person name="Barry K."/>
            <person name="Bills G."/>
            <person name="Bluhm B.H."/>
            <person name="Cannon C."/>
            <person name="Castanera R."/>
            <person name="Culley D.E."/>
            <person name="Daum C."/>
            <person name="Ezra D."/>
            <person name="Gonzalez J.B."/>
            <person name="Henrissat B."/>
            <person name="Kuo A."/>
            <person name="Liang C."/>
            <person name="Lipzen A."/>
            <person name="Lutzoni F."/>
            <person name="Magnuson J."/>
            <person name="Mondo S."/>
            <person name="Nolan M."/>
            <person name="Ohm R."/>
            <person name="Pangilinan J."/>
            <person name="Park H.-J."/>
            <person name="Ramirez L."/>
            <person name="Alfaro M."/>
            <person name="Sun H."/>
            <person name="Tritt A."/>
            <person name="Yoshinaga Y."/>
            <person name="Zwiers L.-H."/>
            <person name="Turgeon B.G."/>
            <person name="Goodwin S.B."/>
            <person name="Spatafora J.W."/>
            <person name="Crous P.W."/>
            <person name="Grigoriev I.V."/>
        </authorList>
    </citation>
    <scope>NUCLEOTIDE SEQUENCE</scope>
    <source>
        <strain evidence="8">IPT5</strain>
    </source>
</reference>
<feature type="binding site" evidence="6">
    <location>
        <begin position="75"/>
        <end position="76"/>
    </location>
    <ligand>
        <name>FAD</name>
        <dbReference type="ChEBI" id="CHEBI:57692"/>
    </ligand>
</feature>
<dbReference type="Gene3D" id="3.30.9.10">
    <property type="entry name" value="D-Amino Acid Oxidase, subunit A, domain 2"/>
    <property type="match status" value="1"/>
</dbReference>
<keyword evidence="4 6" id="KW-0274">FAD</keyword>
<gene>
    <name evidence="8" type="ORF">T440DRAFT_393265</name>
</gene>
<dbReference type="InterPro" id="IPR006076">
    <property type="entry name" value="FAD-dep_OxRdtase"/>
</dbReference>
<dbReference type="SUPFAM" id="SSF51971">
    <property type="entry name" value="Nucleotide-binding domain"/>
    <property type="match status" value="1"/>
</dbReference>
<sequence>MARDHSIVNISLPGGNVITTSPVTHRTSTPLSPHVLVIGGGVTGLVTSWVLLDRGYRVTILSKAWANKSASSRLTSQIAGALWEYPPAVCGSHTDEVSLRRSKEWAMDSYHAWQALARSDIAKEVGVKMVRSAFFFATSVKDDEKQMEKMLEIQGSGVQGFQHSPSIISEMGVDPKCGAADAYELLAPAIDSDQAMHWLMDLVQSKGARLVTEELHDDLVLLEQSLRARFRADAIVNCTGLASLTLANDSKCYPLRGGLLRYINDGSKVPKIEHALSISADANAAGEIVFIVPRNDNTLVVGGYAQPDEYELNKNSKSSTVQRMRERAVEFLPELRKMELDPVYPFAQGLRPARKGNVRLERETRKSRSTIVHSYGHGGSGWSFSFGCAAEVADIVGGIIAEGRQRQNRDMIRARL</sequence>
<comment type="cofactor">
    <cofactor evidence="1 6">
        <name>FAD</name>
        <dbReference type="ChEBI" id="CHEBI:57692"/>
    </cofactor>
</comment>
<evidence type="ECO:0000256" key="2">
    <source>
        <dbReference type="ARBA" id="ARBA00006730"/>
    </source>
</evidence>
<keyword evidence="9" id="KW-1185">Reference proteome</keyword>
<feature type="domain" description="FAD dependent oxidoreductase" evidence="7">
    <location>
        <begin position="35"/>
        <end position="394"/>
    </location>
</feature>
<feature type="binding site" evidence="6">
    <location>
        <position position="379"/>
    </location>
    <ligand>
        <name>D-dopa</name>
        <dbReference type="ChEBI" id="CHEBI:149689"/>
    </ligand>
</feature>
<keyword evidence="3" id="KW-0285">Flavoprotein</keyword>
<dbReference type="SUPFAM" id="SSF54373">
    <property type="entry name" value="FAD-linked reductases, C-terminal domain"/>
    <property type="match status" value="1"/>
</dbReference>
<evidence type="ECO:0000256" key="3">
    <source>
        <dbReference type="ARBA" id="ARBA00022630"/>
    </source>
</evidence>
<dbReference type="AlphaFoldDB" id="A0A6A7B8S2"/>
<dbReference type="GO" id="GO:0019478">
    <property type="term" value="P:D-amino acid catabolic process"/>
    <property type="evidence" value="ECO:0007669"/>
    <property type="project" value="TreeGrafter"/>
</dbReference>
<evidence type="ECO:0000256" key="4">
    <source>
        <dbReference type="ARBA" id="ARBA00022827"/>
    </source>
</evidence>
<dbReference type="Pfam" id="PF01266">
    <property type="entry name" value="DAO"/>
    <property type="match status" value="1"/>
</dbReference>
<dbReference type="GO" id="GO:0071949">
    <property type="term" value="F:FAD binding"/>
    <property type="evidence" value="ECO:0007669"/>
    <property type="project" value="InterPro"/>
</dbReference>
<evidence type="ECO:0000256" key="6">
    <source>
        <dbReference type="PIRSR" id="PIRSR000189-1"/>
    </source>
</evidence>
<feature type="binding site" evidence="6">
    <location>
        <position position="239"/>
    </location>
    <ligand>
        <name>FAD</name>
        <dbReference type="ChEBI" id="CHEBI:57692"/>
    </ligand>
</feature>
<organism evidence="8 9">
    <name type="scientific">Plenodomus tracheiphilus IPT5</name>
    <dbReference type="NCBI Taxonomy" id="1408161"/>
    <lineage>
        <taxon>Eukaryota</taxon>
        <taxon>Fungi</taxon>
        <taxon>Dikarya</taxon>
        <taxon>Ascomycota</taxon>
        <taxon>Pezizomycotina</taxon>
        <taxon>Dothideomycetes</taxon>
        <taxon>Pleosporomycetidae</taxon>
        <taxon>Pleosporales</taxon>
        <taxon>Pleosporineae</taxon>
        <taxon>Leptosphaeriaceae</taxon>
        <taxon>Plenodomus</taxon>
    </lineage>
</organism>
<feature type="binding site" evidence="6">
    <location>
        <position position="351"/>
    </location>
    <ligand>
        <name>D-dopa</name>
        <dbReference type="ChEBI" id="CHEBI:149689"/>
    </ligand>
</feature>
<evidence type="ECO:0000313" key="9">
    <source>
        <dbReference type="Proteomes" id="UP000799423"/>
    </source>
</evidence>
<dbReference type="EMBL" id="MU006300">
    <property type="protein sequence ID" value="KAF2851871.1"/>
    <property type="molecule type" value="Genomic_DNA"/>
</dbReference>
<evidence type="ECO:0000313" key="8">
    <source>
        <dbReference type="EMBL" id="KAF2851871.1"/>
    </source>
</evidence>
<name>A0A6A7B8S2_9PLEO</name>
<evidence type="ECO:0000256" key="5">
    <source>
        <dbReference type="ARBA" id="ARBA00023002"/>
    </source>
</evidence>